<keyword evidence="2" id="KW-1003">Cell membrane</keyword>
<keyword evidence="4 6" id="KW-1133">Transmembrane helix</keyword>
<dbReference type="InterPro" id="IPR001851">
    <property type="entry name" value="ABC_transp_permease"/>
</dbReference>
<reference evidence="7" key="1">
    <citation type="submission" date="2021-08" db="EMBL/GenBank/DDBJ databases">
        <title>Hoeflea bacterium WL0058 sp. nov., isolated from the sediment.</title>
        <authorList>
            <person name="Wang L."/>
            <person name="Zhang D."/>
        </authorList>
    </citation>
    <scope>NUCLEOTIDE SEQUENCE</scope>
    <source>
        <strain evidence="7">WL0058</strain>
    </source>
</reference>
<dbReference type="GO" id="GO:0015658">
    <property type="term" value="F:branched-chain amino acid transmembrane transporter activity"/>
    <property type="evidence" value="ECO:0007669"/>
    <property type="project" value="InterPro"/>
</dbReference>
<keyword evidence="8" id="KW-1185">Reference proteome</keyword>
<feature type="transmembrane region" description="Helical" evidence="6">
    <location>
        <begin position="83"/>
        <end position="104"/>
    </location>
</feature>
<evidence type="ECO:0000256" key="1">
    <source>
        <dbReference type="ARBA" id="ARBA00004651"/>
    </source>
</evidence>
<dbReference type="Proteomes" id="UP001196509">
    <property type="component" value="Unassembled WGS sequence"/>
</dbReference>
<feature type="transmembrane region" description="Helical" evidence="6">
    <location>
        <begin position="152"/>
        <end position="170"/>
    </location>
</feature>
<feature type="transmembrane region" description="Helical" evidence="6">
    <location>
        <begin position="278"/>
        <end position="299"/>
    </location>
</feature>
<dbReference type="Pfam" id="PF02653">
    <property type="entry name" value="BPD_transp_2"/>
    <property type="match status" value="1"/>
</dbReference>
<dbReference type="AlphaFoldDB" id="A0AAE2ZSG0"/>
<comment type="caution">
    <text evidence="7">The sequence shown here is derived from an EMBL/GenBank/DDBJ whole genome shotgun (WGS) entry which is preliminary data.</text>
</comment>
<keyword evidence="5 6" id="KW-0472">Membrane</keyword>
<evidence type="ECO:0000256" key="3">
    <source>
        <dbReference type="ARBA" id="ARBA00022692"/>
    </source>
</evidence>
<dbReference type="InterPro" id="IPR043428">
    <property type="entry name" value="LivM-like"/>
</dbReference>
<dbReference type="PROSITE" id="PS51257">
    <property type="entry name" value="PROKAR_LIPOPROTEIN"/>
    <property type="match status" value="1"/>
</dbReference>
<feature type="transmembrane region" description="Helical" evidence="6">
    <location>
        <begin position="57"/>
        <end position="77"/>
    </location>
</feature>
<sequence>MNGKEVQSLTAIIVCIIAAACFPLIADGYWMSIGVTAMMYMALATSWALFSGPTHYISLATAAFFGIGGYLVGTGMSDYDLSFWLMMAISAVVATVLAALIGLATLRLSGVYFVIFTLGLAEMIRNLVSWVQNNFLGSRGLYVLTDFTDADIYWMLLTVAAAVYLLGWLINRSRLGFALRIIGNDETVARHVGINTAWSKVLLFMTTGFFAAIVGAIIAPRYSYIEPNLVFKPELSFLVVIMALLGGTHRLWGPIVGVIPFTLLWEAISISFPNYTTLLLGLAFLLIVYFIPRGLIGLIEDLVERSRA</sequence>
<dbReference type="RefSeq" id="WP_220230825.1">
    <property type="nucleotide sequence ID" value="NZ_JAICBX010000005.1"/>
</dbReference>
<feature type="transmembrane region" description="Helical" evidence="6">
    <location>
        <begin position="111"/>
        <end position="132"/>
    </location>
</feature>
<evidence type="ECO:0000256" key="6">
    <source>
        <dbReference type="SAM" id="Phobius"/>
    </source>
</evidence>
<dbReference type="EMBL" id="JAICBX010000005">
    <property type="protein sequence ID" value="MBW8640107.1"/>
    <property type="molecule type" value="Genomic_DNA"/>
</dbReference>
<dbReference type="GO" id="GO:0005886">
    <property type="term" value="C:plasma membrane"/>
    <property type="evidence" value="ECO:0007669"/>
    <property type="project" value="UniProtKB-SubCell"/>
</dbReference>
<evidence type="ECO:0000256" key="5">
    <source>
        <dbReference type="ARBA" id="ARBA00023136"/>
    </source>
</evidence>
<evidence type="ECO:0000256" key="4">
    <source>
        <dbReference type="ARBA" id="ARBA00022989"/>
    </source>
</evidence>
<name>A0AAE2ZSG0_9HYPH</name>
<feature type="transmembrane region" description="Helical" evidence="6">
    <location>
        <begin position="201"/>
        <end position="223"/>
    </location>
</feature>
<feature type="transmembrane region" description="Helical" evidence="6">
    <location>
        <begin position="31"/>
        <end position="50"/>
    </location>
</feature>
<dbReference type="CDD" id="cd06581">
    <property type="entry name" value="TM_PBP1_LivM_like"/>
    <property type="match status" value="1"/>
</dbReference>
<evidence type="ECO:0000256" key="2">
    <source>
        <dbReference type="ARBA" id="ARBA00022475"/>
    </source>
</evidence>
<feature type="transmembrane region" description="Helical" evidence="6">
    <location>
        <begin position="7"/>
        <end position="25"/>
    </location>
</feature>
<evidence type="ECO:0000313" key="8">
    <source>
        <dbReference type="Proteomes" id="UP001196509"/>
    </source>
</evidence>
<organism evidence="7 8">
    <name type="scientific">Flavimaribacter sediminis</name>
    <dbReference type="NCBI Taxonomy" id="2865987"/>
    <lineage>
        <taxon>Bacteria</taxon>
        <taxon>Pseudomonadati</taxon>
        <taxon>Pseudomonadota</taxon>
        <taxon>Alphaproteobacteria</taxon>
        <taxon>Hyphomicrobiales</taxon>
        <taxon>Rhizobiaceae</taxon>
        <taxon>Flavimaribacter</taxon>
    </lineage>
</organism>
<proteinExistence type="predicted"/>
<gene>
    <name evidence="7" type="ORF">K1W69_23130</name>
</gene>
<protein>
    <submittedName>
        <fullName evidence="7">Branched-chain amino acid ABC transporter permease</fullName>
    </submittedName>
</protein>
<comment type="subcellular location">
    <subcellularLocation>
        <location evidence="1">Cell membrane</location>
        <topology evidence="1">Multi-pass membrane protein</topology>
    </subcellularLocation>
</comment>
<dbReference type="PANTHER" id="PTHR30482:SF10">
    <property type="entry name" value="HIGH-AFFINITY BRANCHED-CHAIN AMINO ACID TRANSPORT PROTEIN BRAE"/>
    <property type="match status" value="1"/>
</dbReference>
<keyword evidence="3 6" id="KW-0812">Transmembrane</keyword>
<evidence type="ECO:0000313" key="7">
    <source>
        <dbReference type="EMBL" id="MBW8640107.1"/>
    </source>
</evidence>
<dbReference type="PANTHER" id="PTHR30482">
    <property type="entry name" value="HIGH-AFFINITY BRANCHED-CHAIN AMINO ACID TRANSPORT SYSTEM PERMEASE"/>
    <property type="match status" value="1"/>
</dbReference>
<accession>A0AAE2ZSG0</accession>